<dbReference type="AlphaFoldDB" id="A0AAP0P1H4"/>
<reference evidence="2 3" key="1">
    <citation type="submission" date="2024-01" db="EMBL/GenBank/DDBJ databases">
        <title>Genome assemblies of Stephania.</title>
        <authorList>
            <person name="Yang L."/>
        </authorList>
    </citation>
    <scope>NUCLEOTIDE SEQUENCE [LARGE SCALE GENOMIC DNA]</scope>
    <source>
        <strain evidence="2">JXDWG</strain>
        <tissue evidence="2">Leaf</tissue>
    </source>
</reference>
<evidence type="ECO:0000256" key="1">
    <source>
        <dbReference type="SAM" id="MobiDB-lite"/>
    </source>
</evidence>
<sequence length="99" mass="10970">MQAARLRVRQQCKTSWGAANNGDGLGKRRKEATGKGFGGSNLPRDGDSERTEAPIAATTNSLGFGDGRDTGDPIATAYEKFRLGREITERERERWEREK</sequence>
<protein>
    <submittedName>
        <fullName evidence="2">Uncharacterized protein</fullName>
    </submittedName>
</protein>
<comment type="caution">
    <text evidence="2">The sequence shown here is derived from an EMBL/GenBank/DDBJ whole genome shotgun (WGS) entry which is preliminary data.</text>
</comment>
<dbReference type="Proteomes" id="UP001419268">
    <property type="component" value="Unassembled WGS sequence"/>
</dbReference>
<dbReference type="EMBL" id="JBBNAG010000006">
    <property type="protein sequence ID" value="KAK9126624.1"/>
    <property type="molecule type" value="Genomic_DNA"/>
</dbReference>
<accession>A0AAP0P1H4</accession>
<evidence type="ECO:0000313" key="2">
    <source>
        <dbReference type="EMBL" id="KAK9126624.1"/>
    </source>
</evidence>
<feature type="region of interest" description="Disordered" evidence="1">
    <location>
        <begin position="1"/>
        <end position="71"/>
    </location>
</feature>
<gene>
    <name evidence="2" type="ORF">Scep_015470</name>
</gene>
<organism evidence="2 3">
    <name type="scientific">Stephania cephalantha</name>
    <dbReference type="NCBI Taxonomy" id="152367"/>
    <lineage>
        <taxon>Eukaryota</taxon>
        <taxon>Viridiplantae</taxon>
        <taxon>Streptophyta</taxon>
        <taxon>Embryophyta</taxon>
        <taxon>Tracheophyta</taxon>
        <taxon>Spermatophyta</taxon>
        <taxon>Magnoliopsida</taxon>
        <taxon>Ranunculales</taxon>
        <taxon>Menispermaceae</taxon>
        <taxon>Menispermoideae</taxon>
        <taxon>Cissampelideae</taxon>
        <taxon>Stephania</taxon>
    </lineage>
</organism>
<evidence type="ECO:0000313" key="3">
    <source>
        <dbReference type="Proteomes" id="UP001419268"/>
    </source>
</evidence>
<name>A0AAP0P1H4_9MAGN</name>
<proteinExistence type="predicted"/>
<feature type="compositionally biased region" description="Basic residues" evidence="1">
    <location>
        <begin position="1"/>
        <end position="10"/>
    </location>
</feature>
<keyword evidence="3" id="KW-1185">Reference proteome</keyword>